<comment type="cofactor">
    <cofactor evidence="1">
        <name>Mg(2+)</name>
        <dbReference type="ChEBI" id="CHEBI:18420"/>
    </cofactor>
</comment>
<accession>A0A6J7GBP8</accession>
<dbReference type="PANTHER" id="PTHR30001">
    <property type="entry name" value="RIBONUCLEASE"/>
    <property type="match status" value="1"/>
</dbReference>
<sequence length="355" mass="39421">MSGISRRLPEQERSRLKSILKNLIPEEAGVIVRTSSEGATEEELERDVARLKAQWEDIFAKSESSGTSAPSLLYSEPDLTVRVIRDIFNEDFNKMSVQGDEAWDEINNYLGHIAPELTAKIEKWTGARDMFVENKIEEQLAKAFDRKVYLPSGGSLVIDRTEAMIVIDVNTGKFIGKGGNLEETVTKNNLEAAEEIARQLRLRDMGGIIVIDFIDMALESNRDQVLRRLVECLGRDRTKHQVAEVTSLGLVQMTRKRVGQGLIEAFSTTCESCGGRGIHIHSEPVRKVALDKDMDQRYVPSTQNDDLDEAESSDTVEVSEPAETVEPVEAVAPQAPAAGGRRRRRAVSTGVITPE</sequence>
<dbReference type="GO" id="GO:0016787">
    <property type="term" value="F:hydrolase activity"/>
    <property type="evidence" value="ECO:0007669"/>
    <property type="project" value="UniProtKB-KW"/>
</dbReference>
<dbReference type="GO" id="GO:0004540">
    <property type="term" value="F:RNA nuclease activity"/>
    <property type="evidence" value="ECO:0007669"/>
    <property type="project" value="InterPro"/>
</dbReference>
<dbReference type="EMBL" id="CAFBME010000112">
    <property type="protein sequence ID" value="CAB4901603.1"/>
    <property type="molecule type" value="Genomic_DNA"/>
</dbReference>
<dbReference type="AlphaFoldDB" id="A0A6J7GBP8"/>
<name>A0A6J7GBP8_9ZZZZ</name>
<evidence type="ECO:0000256" key="2">
    <source>
        <dbReference type="ARBA" id="ARBA00022723"/>
    </source>
</evidence>
<reference evidence="8" key="1">
    <citation type="submission" date="2020-05" db="EMBL/GenBank/DDBJ databases">
        <authorList>
            <person name="Chiriac C."/>
            <person name="Salcher M."/>
            <person name="Ghai R."/>
            <person name="Kavagutti S V."/>
        </authorList>
    </citation>
    <scope>NUCLEOTIDE SEQUENCE</scope>
</reference>
<protein>
    <submittedName>
        <fullName evidence="8">Unannotated protein</fullName>
    </submittedName>
</protein>
<evidence type="ECO:0000256" key="5">
    <source>
        <dbReference type="ARBA" id="ARBA00022884"/>
    </source>
</evidence>
<dbReference type="GO" id="GO:0005737">
    <property type="term" value="C:cytoplasm"/>
    <property type="evidence" value="ECO:0007669"/>
    <property type="project" value="TreeGrafter"/>
</dbReference>
<evidence type="ECO:0000256" key="3">
    <source>
        <dbReference type="ARBA" id="ARBA00022801"/>
    </source>
</evidence>
<dbReference type="InterPro" id="IPR019307">
    <property type="entry name" value="RNA-bd_AU-1/RNase_E/G"/>
</dbReference>
<feature type="domain" description="RNA-binding protein AU-1/Ribonuclease E/G" evidence="7">
    <location>
        <begin position="3"/>
        <end position="258"/>
    </location>
</feature>
<evidence type="ECO:0000259" key="7">
    <source>
        <dbReference type="Pfam" id="PF10150"/>
    </source>
</evidence>
<dbReference type="Pfam" id="PF10150">
    <property type="entry name" value="RNase_E_G"/>
    <property type="match status" value="1"/>
</dbReference>
<evidence type="ECO:0000313" key="8">
    <source>
        <dbReference type="EMBL" id="CAB4901603.1"/>
    </source>
</evidence>
<keyword evidence="5" id="KW-0694">RNA-binding</keyword>
<keyword evidence="3" id="KW-0378">Hydrolase</keyword>
<dbReference type="GO" id="GO:0006364">
    <property type="term" value="P:rRNA processing"/>
    <property type="evidence" value="ECO:0007669"/>
    <property type="project" value="TreeGrafter"/>
</dbReference>
<dbReference type="PANTHER" id="PTHR30001:SF0">
    <property type="entry name" value="RIBONUCLEASE G"/>
    <property type="match status" value="1"/>
</dbReference>
<feature type="region of interest" description="Disordered" evidence="6">
    <location>
        <begin position="296"/>
        <end position="355"/>
    </location>
</feature>
<dbReference type="GO" id="GO:0003723">
    <property type="term" value="F:RNA binding"/>
    <property type="evidence" value="ECO:0007669"/>
    <property type="project" value="UniProtKB-KW"/>
</dbReference>
<organism evidence="8">
    <name type="scientific">freshwater metagenome</name>
    <dbReference type="NCBI Taxonomy" id="449393"/>
    <lineage>
        <taxon>unclassified sequences</taxon>
        <taxon>metagenomes</taxon>
        <taxon>ecological metagenomes</taxon>
    </lineage>
</organism>
<dbReference type="InterPro" id="IPR004659">
    <property type="entry name" value="RNase_E/G"/>
</dbReference>
<feature type="compositionally biased region" description="Acidic residues" evidence="6">
    <location>
        <begin position="305"/>
        <end position="314"/>
    </location>
</feature>
<keyword evidence="4" id="KW-0460">Magnesium</keyword>
<evidence type="ECO:0000256" key="1">
    <source>
        <dbReference type="ARBA" id="ARBA00001946"/>
    </source>
</evidence>
<proteinExistence type="predicted"/>
<evidence type="ECO:0000256" key="6">
    <source>
        <dbReference type="SAM" id="MobiDB-lite"/>
    </source>
</evidence>
<dbReference type="NCBIfam" id="TIGR00757">
    <property type="entry name" value="RNaseEG"/>
    <property type="match status" value="1"/>
</dbReference>
<evidence type="ECO:0000256" key="4">
    <source>
        <dbReference type="ARBA" id="ARBA00022842"/>
    </source>
</evidence>
<keyword evidence="2" id="KW-0479">Metal-binding</keyword>
<gene>
    <name evidence="8" type="ORF">UFOPK3555_00927</name>
</gene>
<dbReference type="GO" id="GO:0046872">
    <property type="term" value="F:metal ion binding"/>
    <property type="evidence" value="ECO:0007669"/>
    <property type="project" value="UniProtKB-KW"/>
</dbReference>
<feature type="compositionally biased region" description="Low complexity" evidence="6">
    <location>
        <begin position="315"/>
        <end position="339"/>
    </location>
</feature>